<proteinExistence type="predicted"/>
<evidence type="ECO:0000256" key="1">
    <source>
        <dbReference type="ARBA" id="ARBA00022612"/>
    </source>
</evidence>
<dbReference type="GO" id="GO:0008233">
    <property type="term" value="F:peptidase activity"/>
    <property type="evidence" value="ECO:0007669"/>
    <property type="project" value="UniProtKB-KW"/>
</dbReference>
<evidence type="ECO:0000313" key="5">
    <source>
        <dbReference type="EMBL" id="KGH17067.1"/>
    </source>
</evidence>
<dbReference type="AlphaFoldDB" id="A0A0E3BXH6"/>
<evidence type="ECO:0000259" key="4">
    <source>
        <dbReference type="Pfam" id="PF04586"/>
    </source>
</evidence>
<dbReference type="Proteomes" id="UP000029549">
    <property type="component" value="Unassembled WGS sequence"/>
</dbReference>
<feature type="domain" description="Prohead serine protease" evidence="4">
    <location>
        <begin position="11"/>
        <end position="156"/>
    </location>
</feature>
<comment type="caution">
    <text evidence="5">The sequence shown here is derived from an EMBL/GenBank/DDBJ whole genome shotgun (WGS) entry which is preliminary data.</text>
</comment>
<dbReference type="GO" id="GO:0006508">
    <property type="term" value="P:proteolysis"/>
    <property type="evidence" value="ECO:0007669"/>
    <property type="project" value="UniProtKB-KW"/>
</dbReference>
<name>A0A0E3BXH6_9BURK</name>
<protein>
    <recommendedName>
        <fullName evidence="4">Prohead serine protease domain-containing protein</fullName>
    </recommendedName>
</protein>
<evidence type="ECO:0000256" key="2">
    <source>
        <dbReference type="ARBA" id="ARBA00022670"/>
    </source>
</evidence>
<dbReference type="Pfam" id="PF04586">
    <property type="entry name" value="Peptidase_S78"/>
    <property type="match status" value="1"/>
</dbReference>
<keyword evidence="1" id="KW-1188">Viral release from host cell</keyword>
<dbReference type="NCBIfam" id="TIGR01543">
    <property type="entry name" value="proheadase_HK97"/>
    <property type="match status" value="1"/>
</dbReference>
<evidence type="ECO:0000313" key="6">
    <source>
        <dbReference type="Proteomes" id="UP000029549"/>
    </source>
</evidence>
<keyword evidence="6" id="KW-1185">Reference proteome</keyword>
<dbReference type="InterPro" id="IPR006433">
    <property type="entry name" value="Prohead_protease"/>
</dbReference>
<organism evidence="5 6">
    <name type="scientific">Comamonas thiooxydans</name>
    <dbReference type="NCBI Taxonomy" id="363952"/>
    <lineage>
        <taxon>Bacteria</taxon>
        <taxon>Pseudomonadati</taxon>
        <taxon>Pseudomonadota</taxon>
        <taxon>Betaproteobacteria</taxon>
        <taxon>Burkholderiales</taxon>
        <taxon>Comamonadaceae</taxon>
        <taxon>Comamonas</taxon>
    </lineage>
</organism>
<keyword evidence="2" id="KW-0645">Protease</keyword>
<dbReference type="RefSeq" id="WP_034390314.1">
    <property type="nucleotide sequence ID" value="NZ_AWTM01000069.1"/>
</dbReference>
<sequence>MEIRSIGGVQAQGRTVTGYAAIFNTETDLGEFRERIAPGAFSRSLDSRRNIRALYDHDSGAVLGTTQAHTLELREDAKGLHFSLELPDTTAGRDVAELVKRGDVAGCSFGFRIAPNGDKWEQRSGVAIRTLIDVDLAEITLTADPAYRDTEIALRSMGYCQRFQDSRKLWLETCT</sequence>
<gene>
    <name evidence="5" type="ORF">P608_05850</name>
</gene>
<dbReference type="InterPro" id="IPR054613">
    <property type="entry name" value="Peptidase_S78_dom"/>
</dbReference>
<keyword evidence="3" id="KW-0378">Hydrolase</keyword>
<accession>A0A0E3BXH6</accession>
<reference evidence="5 6" key="1">
    <citation type="submission" date="2013-09" db="EMBL/GenBank/DDBJ databases">
        <title>High correlation between genotypes and phenotypes of environmental bacteria Comamonas testosteroni strains.</title>
        <authorList>
            <person name="Liu L."/>
            <person name="Zhu W."/>
            <person name="Xia X."/>
            <person name="Xu B."/>
            <person name="Luo M."/>
            <person name="Wang G."/>
        </authorList>
    </citation>
    <scope>NUCLEOTIDE SEQUENCE [LARGE SCALE GENOMIC DNA]</scope>
    <source>
        <strain evidence="5 6">DF2</strain>
    </source>
</reference>
<dbReference type="EMBL" id="AWTP01000067">
    <property type="protein sequence ID" value="KGH17067.1"/>
    <property type="molecule type" value="Genomic_DNA"/>
</dbReference>
<evidence type="ECO:0000256" key="3">
    <source>
        <dbReference type="ARBA" id="ARBA00022801"/>
    </source>
</evidence>